<reference evidence="3 4" key="1">
    <citation type="submission" date="2024-08" db="EMBL/GenBank/DDBJ databases">
        <authorList>
            <person name="Lu H."/>
        </authorList>
    </citation>
    <scope>NUCLEOTIDE SEQUENCE [LARGE SCALE GENOMIC DNA]</scope>
    <source>
        <strain evidence="3 4">DXS20W</strain>
    </source>
</reference>
<dbReference type="Pfam" id="PF00106">
    <property type="entry name" value="adh_short"/>
    <property type="match status" value="1"/>
</dbReference>
<protein>
    <submittedName>
        <fullName evidence="3">SDR family NAD(P)-dependent oxidoreductase</fullName>
    </submittedName>
</protein>
<dbReference type="InterPro" id="IPR036291">
    <property type="entry name" value="NAD(P)-bd_dom_sf"/>
</dbReference>
<keyword evidence="2" id="KW-0560">Oxidoreductase</keyword>
<sequence>MNMQGNTILVAGGARGIGRGVAGLLLRLGNEVLVFDAEPGAAQAAAQACPGLQAVELALADPWSVAAFAEQVAARCPGLNLLLDIAIAFPVTQLPGLRALLDDDTAAHRAQAHRLGMQHLAGALMPHLRKRTHSAVMTLSVGPAAQPRTGGLAAWAAASGGLHASALSVRKGWARACIEVIDVARPSRAERLSAEAAARPDAVPRTQFVTSLAHLLAEGLHETAALARLQALWAAPRPAPRRLRDDGLLSEVH</sequence>
<dbReference type="EMBL" id="JBIGHX010000001">
    <property type="protein sequence ID" value="MFG6460186.1"/>
    <property type="molecule type" value="Genomic_DNA"/>
</dbReference>
<proteinExistence type="inferred from homology"/>
<evidence type="ECO:0000313" key="4">
    <source>
        <dbReference type="Proteomes" id="UP001606302"/>
    </source>
</evidence>
<dbReference type="InterPro" id="IPR002347">
    <property type="entry name" value="SDR_fam"/>
</dbReference>
<dbReference type="RefSeq" id="WP_394508999.1">
    <property type="nucleotide sequence ID" value="NZ_JBIGHX010000001.1"/>
</dbReference>
<dbReference type="PANTHER" id="PTHR43669:SF3">
    <property type="entry name" value="ALCOHOL DEHYDROGENASE, PUTATIVE (AFU_ORTHOLOGUE AFUA_3G03445)-RELATED"/>
    <property type="match status" value="1"/>
</dbReference>
<dbReference type="Proteomes" id="UP001606302">
    <property type="component" value="Unassembled WGS sequence"/>
</dbReference>
<comment type="similarity">
    <text evidence="1">Belongs to the short-chain dehydrogenases/reductases (SDR) family.</text>
</comment>
<evidence type="ECO:0000256" key="1">
    <source>
        <dbReference type="ARBA" id="ARBA00006484"/>
    </source>
</evidence>
<accession>A0ABW7GE40</accession>
<organism evidence="3 4">
    <name type="scientific">Pelomonas lactea</name>
    <dbReference type="NCBI Taxonomy" id="3299030"/>
    <lineage>
        <taxon>Bacteria</taxon>
        <taxon>Pseudomonadati</taxon>
        <taxon>Pseudomonadota</taxon>
        <taxon>Betaproteobacteria</taxon>
        <taxon>Burkholderiales</taxon>
        <taxon>Sphaerotilaceae</taxon>
        <taxon>Roseateles</taxon>
    </lineage>
</organism>
<evidence type="ECO:0000256" key="2">
    <source>
        <dbReference type="ARBA" id="ARBA00023002"/>
    </source>
</evidence>
<comment type="caution">
    <text evidence="3">The sequence shown here is derived from an EMBL/GenBank/DDBJ whole genome shotgun (WGS) entry which is preliminary data.</text>
</comment>
<evidence type="ECO:0000313" key="3">
    <source>
        <dbReference type="EMBL" id="MFG6460186.1"/>
    </source>
</evidence>
<name>A0ABW7GE40_9BURK</name>
<dbReference type="SUPFAM" id="SSF51735">
    <property type="entry name" value="NAD(P)-binding Rossmann-fold domains"/>
    <property type="match status" value="1"/>
</dbReference>
<gene>
    <name evidence="3" type="ORF">ACG04Q_01300</name>
</gene>
<dbReference type="PANTHER" id="PTHR43669">
    <property type="entry name" value="5-KETO-D-GLUCONATE 5-REDUCTASE"/>
    <property type="match status" value="1"/>
</dbReference>
<dbReference type="Gene3D" id="3.40.50.720">
    <property type="entry name" value="NAD(P)-binding Rossmann-like Domain"/>
    <property type="match status" value="1"/>
</dbReference>
<keyword evidence="4" id="KW-1185">Reference proteome</keyword>